<evidence type="ECO:0000256" key="1">
    <source>
        <dbReference type="SAM" id="MobiDB-lite"/>
    </source>
</evidence>
<evidence type="ECO:0000313" key="3">
    <source>
        <dbReference type="Proteomes" id="UP000604825"/>
    </source>
</evidence>
<protein>
    <submittedName>
        <fullName evidence="2">Uncharacterized protein</fullName>
    </submittedName>
</protein>
<organism evidence="2 3">
    <name type="scientific">Miscanthus lutarioriparius</name>
    <dbReference type="NCBI Taxonomy" id="422564"/>
    <lineage>
        <taxon>Eukaryota</taxon>
        <taxon>Viridiplantae</taxon>
        <taxon>Streptophyta</taxon>
        <taxon>Embryophyta</taxon>
        <taxon>Tracheophyta</taxon>
        <taxon>Spermatophyta</taxon>
        <taxon>Magnoliopsida</taxon>
        <taxon>Liliopsida</taxon>
        <taxon>Poales</taxon>
        <taxon>Poaceae</taxon>
        <taxon>PACMAD clade</taxon>
        <taxon>Panicoideae</taxon>
        <taxon>Andropogonodae</taxon>
        <taxon>Andropogoneae</taxon>
        <taxon>Saccharinae</taxon>
        <taxon>Miscanthus</taxon>
    </lineage>
</organism>
<keyword evidence="3" id="KW-1185">Reference proteome</keyword>
<proteinExistence type="predicted"/>
<comment type="caution">
    <text evidence="2">The sequence shown here is derived from an EMBL/GenBank/DDBJ whole genome shotgun (WGS) entry which is preliminary data.</text>
</comment>
<gene>
    <name evidence="2" type="ORF">NCGR_LOCUS13689</name>
</gene>
<feature type="region of interest" description="Disordered" evidence="1">
    <location>
        <begin position="1"/>
        <end position="52"/>
    </location>
</feature>
<name>A0A811ND37_9POAL</name>
<evidence type="ECO:0000313" key="2">
    <source>
        <dbReference type="EMBL" id="CAD6220116.1"/>
    </source>
</evidence>
<accession>A0A811ND37</accession>
<reference evidence="2" key="1">
    <citation type="submission" date="2020-10" db="EMBL/GenBank/DDBJ databases">
        <authorList>
            <person name="Han B."/>
            <person name="Lu T."/>
            <person name="Zhao Q."/>
            <person name="Huang X."/>
            <person name="Zhao Y."/>
        </authorList>
    </citation>
    <scope>NUCLEOTIDE SEQUENCE</scope>
</reference>
<feature type="compositionally biased region" description="Pro residues" evidence="1">
    <location>
        <begin position="1"/>
        <end position="14"/>
    </location>
</feature>
<dbReference type="EMBL" id="CAJGYO010000003">
    <property type="protein sequence ID" value="CAD6220116.1"/>
    <property type="molecule type" value="Genomic_DNA"/>
</dbReference>
<dbReference type="Proteomes" id="UP000604825">
    <property type="component" value="Unassembled WGS sequence"/>
</dbReference>
<sequence>MELLPPPPTLAPPPHPRRRSPNPPPSSPPPPLRTHRSRLPHAGPPSSTIESSASFAQARTERPKSPAIVGSVPVSTHPRLKSIVVGSVVLVDAEPQAGKRVHFASRPLHTNRIYSPNGAQPAKSCLKSASAALIAGILGTCLATERPGHSRRPLIVPSQEECKLDVHSSATTVAPREADGRRVDASATEVLVAQRRIQAICAFMPPNHQGHFIPLHHH</sequence>
<dbReference type="AlphaFoldDB" id="A0A811ND37"/>
<feature type="compositionally biased region" description="Pro residues" evidence="1">
    <location>
        <begin position="21"/>
        <end position="32"/>
    </location>
</feature>